<dbReference type="InterPro" id="IPR024370">
    <property type="entry name" value="PBP_domain"/>
</dbReference>
<gene>
    <name evidence="4" type="ORF">HY912_19130</name>
</gene>
<evidence type="ECO:0000313" key="4">
    <source>
        <dbReference type="EMBL" id="MBI5251610.1"/>
    </source>
</evidence>
<dbReference type="SUPFAM" id="SSF53850">
    <property type="entry name" value="Periplasmic binding protein-like II"/>
    <property type="match status" value="1"/>
</dbReference>
<organism evidence="4 5">
    <name type="scientific">Desulfomonile tiedjei</name>
    <dbReference type="NCBI Taxonomy" id="2358"/>
    <lineage>
        <taxon>Bacteria</taxon>
        <taxon>Pseudomonadati</taxon>
        <taxon>Thermodesulfobacteriota</taxon>
        <taxon>Desulfomonilia</taxon>
        <taxon>Desulfomonilales</taxon>
        <taxon>Desulfomonilaceae</taxon>
        <taxon>Desulfomonile</taxon>
    </lineage>
</organism>
<reference evidence="4" key="1">
    <citation type="submission" date="2020-07" db="EMBL/GenBank/DDBJ databases">
        <title>Huge and variable diversity of episymbiotic CPR bacteria and DPANN archaea in groundwater ecosystems.</title>
        <authorList>
            <person name="He C.Y."/>
            <person name="Keren R."/>
            <person name="Whittaker M."/>
            <person name="Farag I.F."/>
            <person name="Doudna J."/>
            <person name="Cate J.H.D."/>
            <person name="Banfield J.F."/>
        </authorList>
    </citation>
    <scope>NUCLEOTIDE SEQUENCE</scope>
    <source>
        <strain evidence="4">NC_groundwater_1664_Pr3_B-0.1um_52_9</strain>
    </source>
</reference>
<dbReference type="PANTHER" id="PTHR30570:SF1">
    <property type="entry name" value="PHOSPHATE-BINDING PROTEIN PSTS"/>
    <property type="match status" value="1"/>
</dbReference>
<keyword evidence="1 2" id="KW-0732">Signal</keyword>
<protein>
    <submittedName>
        <fullName evidence="4">Substrate-binding domain-containing protein</fullName>
    </submittedName>
</protein>
<feature type="signal peptide" evidence="2">
    <location>
        <begin position="1"/>
        <end position="26"/>
    </location>
</feature>
<sequence length="306" mass="32773">MKSTTSSVAVLMMSVLMLVSAGNASAQEASKGIVAEVAKQLVQALPKELVKDIKMQFIEQMKKELASGGSINSTPGAKPIEMSALMGTLGIQLGQSDGPEAIQKLTAAAKQYFGRIDKPMDRVAVQPSVTTDTRPVERFAKGDFIAVVTNQLNPVRSLTMDQIRKLFSGQYTNWMDVGGPDMDVEVLTFGDSTTILENLLKTSISLSATRARYVSLMIPLVDRSKGAIGFLPTQNVEQADFLLRHDAIKKIAIKRDDNSPAVMPSRLSLAEGTYPMLSHGSVPAMAWSAPATAASDGSFAAHSSPR</sequence>
<dbReference type="InterPro" id="IPR050811">
    <property type="entry name" value="Phosphate_ABC_transporter"/>
</dbReference>
<feature type="chain" id="PRO_5038649700" evidence="2">
    <location>
        <begin position="27"/>
        <end position="306"/>
    </location>
</feature>
<dbReference type="Pfam" id="PF12849">
    <property type="entry name" value="PBP_like_2"/>
    <property type="match status" value="1"/>
</dbReference>
<name>A0A9D6Z549_9BACT</name>
<dbReference type="AlphaFoldDB" id="A0A9D6Z549"/>
<feature type="domain" description="PBP" evidence="3">
    <location>
        <begin position="143"/>
        <end position="277"/>
    </location>
</feature>
<evidence type="ECO:0000259" key="3">
    <source>
        <dbReference type="Pfam" id="PF12849"/>
    </source>
</evidence>
<comment type="caution">
    <text evidence="4">The sequence shown here is derived from an EMBL/GenBank/DDBJ whole genome shotgun (WGS) entry which is preliminary data.</text>
</comment>
<dbReference type="Gene3D" id="3.40.190.10">
    <property type="entry name" value="Periplasmic binding protein-like II"/>
    <property type="match status" value="1"/>
</dbReference>
<dbReference type="EMBL" id="JACRDE010000500">
    <property type="protein sequence ID" value="MBI5251610.1"/>
    <property type="molecule type" value="Genomic_DNA"/>
</dbReference>
<proteinExistence type="predicted"/>
<evidence type="ECO:0000256" key="2">
    <source>
        <dbReference type="SAM" id="SignalP"/>
    </source>
</evidence>
<dbReference type="PANTHER" id="PTHR30570">
    <property type="entry name" value="PERIPLASMIC PHOSPHATE BINDING COMPONENT OF PHOSPHATE ABC TRANSPORTER"/>
    <property type="match status" value="1"/>
</dbReference>
<evidence type="ECO:0000256" key="1">
    <source>
        <dbReference type="ARBA" id="ARBA00022729"/>
    </source>
</evidence>
<evidence type="ECO:0000313" key="5">
    <source>
        <dbReference type="Proteomes" id="UP000807825"/>
    </source>
</evidence>
<dbReference type="Proteomes" id="UP000807825">
    <property type="component" value="Unassembled WGS sequence"/>
</dbReference>
<accession>A0A9D6Z549</accession>